<sequence>MIAFMQMRSTTPRKFDSEPIGNCTTHGTDSRRFSIISTQRKKSAPVRSILLMKHMRGTLYLLA</sequence>
<accession>A0A6J6ZPS2</accession>
<protein>
    <submittedName>
        <fullName evidence="2">Unannotated protein</fullName>
    </submittedName>
</protein>
<dbReference type="EMBL" id="CAFBON010000257">
    <property type="protein sequence ID" value="CAB5004974.1"/>
    <property type="molecule type" value="Genomic_DNA"/>
</dbReference>
<evidence type="ECO:0000313" key="3">
    <source>
        <dbReference type="EMBL" id="CAB5004974.1"/>
    </source>
</evidence>
<proteinExistence type="predicted"/>
<dbReference type="EMBL" id="CAFAAJ010000207">
    <property type="protein sequence ID" value="CAB4822734.1"/>
    <property type="molecule type" value="Genomic_DNA"/>
</dbReference>
<gene>
    <name evidence="2" type="ORF">UFOPK3001_02284</name>
    <name evidence="3" type="ORF">UFOPK3954_01981</name>
</gene>
<feature type="region of interest" description="Disordered" evidence="1">
    <location>
        <begin position="1"/>
        <end position="29"/>
    </location>
</feature>
<dbReference type="AlphaFoldDB" id="A0A6J6ZPS2"/>
<evidence type="ECO:0000313" key="2">
    <source>
        <dbReference type="EMBL" id="CAB4822734.1"/>
    </source>
</evidence>
<organism evidence="2">
    <name type="scientific">freshwater metagenome</name>
    <dbReference type="NCBI Taxonomy" id="449393"/>
    <lineage>
        <taxon>unclassified sequences</taxon>
        <taxon>metagenomes</taxon>
        <taxon>ecological metagenomes</taxon>
    </lineage>
</organism>
<name>A0A6J6ZPS2_9ZZZZ</name>
<evidence type="ECO:0000256" key="1">
    <source>
        <dbReference type="SAM" id="MobiDB-lite"/>
    </source>
</evidence>
<reference evidence="2" key="1">
    <citation type="submission" date="2020-05" db="EMBL/GenBank/DDBJ databases">
        <authorList>
            <person name="Chiriac C."/>
            <person name="Salcher M."/>
            <person name="Ghai R."/>
            <person name="Kavagutti S V."/>
        </authorList>
    </citation>
    <scope>NUCLEOTIDE SEQUENCE</scope>
</reference>